<dbReference type="AlphaFoldDB" id="A0A060QJ43"/>
<evidence type="ECO:0000256" key="2">
    <source>
        <dbReference type="ARBA" id="ARBA00022448"/>
    </source>
</evidence>
<feature type="compositionally biased region" description="Basic and acidic residues" evidence="3">
    <location>
        <begin position="173"/>
        <end position="184"/>
    </location>
</feature>
<dbReference type="Gene3D" id="2.40.420.20">
    <property type="match status" value="1"/>
</dbReference>
<dbReference type="PANTHER" id="PTHR30097:SF4">
    <property type="entry name" value="SLR6042 PROTEIN"/>
    <property type="match status" value="1"/>
</dbReference>
<dbReference type="GO" id="GO:0016020">
    <property type="term" value="C:membrane"/>
    <property type="evidence" value="ECO:0007669"/>
    <property type="project" value="InterPro"/>
</dbReference>
<feature type="domain" description="CzcB-like C-terminal circularly permuted SH3-like" evidence="6">
    <location>
        <begin position="316"/>
        <end position="375"/>
    </location>
</feature>
<reference evidence="7 8" key="1">
    <citation type="journal article" date="2014" name="Genome Biol. Evol.">
        <title>Acetic acid bacteria genomes reveal functional traits for adaptation to life in insect guts.</title>
        <authorList>
            <person name="Chouaia B."/>
            <person name="Gaiarsa S."/>
            <person name="Crotti E."/>
            <person name="Comandatore F."/>
            <person name="Degli Esposti M."/>
            <person name="Ricci I."/>
            <person name="Alma A."/>
            <person name="Favia G."/>
            <person name="Bandi C."/>
            <person name="Daffonchio D."/>
        </authorList>
    </citation>
    <scope>NUCLEOTIDE SEQUENCE [LARGE SCALE GENOMIC DNA]</scope>
    <source>
        <strain evidence="7 8">SF2.1</strain>
    </source>
</reference>
<dbReference type="GO" id="GO:0022857">
    <property type="term" value="F:transmembrane transporter activity"/>
    <property type="evidence" value="ECO:0007669"/>
    <property type="project" value="InterPro"/>
</dbReference>
<dbReference type="GO" id="GO:0015679">
    <property type="term" value="P:plasma membrane copper ion transport"/>
    <property type="evidence" value="ECO:0007669"/>
    <property type="project" value="TreeGrafter"/>
</dbReference>
<dbReference type="Pfam" id="PF25975">
    <property type="entry name" value="CzcB_C"/>
    <property type="match status" value="1"/>
</dbReference>
<dbReference type="Gene3D" id="1.10.287.470">
    <property type="entry name" value="Helix hairpin bin"/>
    <property type="match status" value="1"/>
</dbReference>
<dbReference type="EMBL" id="CBLX010000023">
    <property type="protein sequence ID" value="CDG40673.1"/>
    <property type="molecule type" value="Genomic_DNA"/>
</dbReference>
<dbReference type="Gene3D" id="2.40.50.100">
    <property type="match status" value="1"/>
</dbReference>
<feature type="domain" description="CusB-like beta-barrel" evidence="4">
    <location>
        <begin position="237"/>
        <end position="309"/>
    </location>
</feature>
<dbReference type="PANTHER" id="PTHR30097">
    <property type="entry name" value="CATION EFFLUX SYSTEM PROTEIN CUSB"/>
    <property type="match status" value="1"/>
</dbReference>
<dbReference type="InterPro" id="IPR058649">
    <property type="entry name" value="CzcB_C"/>
</dbReference>
<dbReference type="InterPro" id="IPR006143">
    <property type="entry name" value="RND_pump_MFP"/>
</dbReference>
<accession>A0A060QJ43</accession>
<dbReference type="Pfam" id="PF25973">
    <property type="entry name" value="BSH_CzcB"/>
    <property type="match status" value="1"/>
</dbReference>
<reference evidence="7 8" key="2">
    <citation type="journal article" date="2014" name="PLoS ONE">
        <title>Evolution of mitochondria reconstructed from the energy metabolism of living bacteria.</title>
        <authorList>
            <person name="Degli Esposti M."/>
            <person name="Chouaia B."/>
            <person name="Comandatore F."/>
            <person name="Crotti E."/>
            <person name="Sassera D."/>
            <person name="Lievens P.M."/>
            <person name="Daffonchio D."/>
            <person name="Bandi C."/>
        </authorList>
    </citation>
    <scope>NUCLEOTIDE SEQUENCE [LARGE SCALE GENOMIC DNA]</scope>
    <source>
        <strain evidence="7 8">SF2.1</strain>
    </source>
</reference>
<protein>
    <submittedName>
        <fullName evidence="7">Probable Co/Zn/Cd efflux system membrane fusion protein</fullName>
    </submittedName>
</protein>
<dbReference type="InterPro" id="IPR051909">
    <property type="entry name" value="MFP_Cation_Efflux"/>
</dbReference>
<comment type="similarity">
    <text evidence="1">Belongs to the membrane fusion protein (MFP) (TC 8.A.1) family.</text>
</comment>
<dbReference type="GO" id="GO:0060003">
    <property type="term" value="P:copper ion export"/>
    <property type="evidence" value="ECO:0007669"/>
    <property type="project" value="TreeGrafter"/>
</dbReference>
<name>A0A060QJ43_9PROT</name>
<evidence type="ECO:0000313" key="8">
    <source>
        <dbReference type="Proteomes" id="UP000027583"/>
    </source>
</evidence>
<dbReference type="NCBIfam" id="TIGR01730">
    <property type="entry name" value="RND_mfp"/>
    <property type="match status" value="1"/>
</dbReference>
<keyword evidence="2" id="KW-0813">Transport</keyword>
<evidence type="ECO:0000313" key="7">
    <source>
        <dbReference type="EMBL" id="CDG40673.1"/>
    </source>
</evidence>
<dbReference type="Proteomes" id="UP000027583">
    <property type="component" value="Unassembled WGS sequence"/>
</dbReference>
<evidence type="ECO:0000259" key="5">
    <source>
        <dbReference type="Pfam" id="PF25973"/>
    </source>
</evidence>
<organism evidence="7 8">
    <name type="scientific">Asaia bogorensis</name>
    <dbReference type="NCBI Taxonomy" id="91915"/>
    <lineage>
        <taxon>Bacteria</taxon>
        <taxon>Pseudomonadati</taxon>
        <taxon>Pseudomonadota</taxon>
        <taxon>Alphaproteobacteria</taxon>
        <taxon>Acetobacterales</taxon>
        <taxon>Acetobacteraceae</taxon>
        <taxon>Asaia</taxon>
    </lineage>
</organism>
<dbReference type="eggNOG" id="COG0845">
    <property type="taxonomic scope" value="Bacteria"/>
</dbReference>
<dbReference type="RefSeq" id="WP_023978297.1">
    <property type="nucleotide sequence ID" value="NZ_CBLX010000023.1"/>
</dbReference>
<feature type="domain" description="CzcB-like barrel-sandwich hybrid" evidence="5">
    <location>
        <begin position="89"/>
        <end position="226"/>
    </location>
</feature>
<dbReference type="InterPro" id="IPR058792">
    <property type="entry name" value="Beta-barrel_RND_2"/>
</dbReference>
<evidence type="ECO:0000259" key="6">
    <source>
        <dbReference type="Pfam" id="PF25975"/>
    </source>
</evidence>
<dbReference type="Gene3D" id="2.40.30.170">
    <property type="match status" value="1"/>
</dbReference>
<evidence type="ECO:0000256" key="1">
    <source>
        <dbReference type="ARBA" id="ARBA00009477"/>
    </source>
</evidence>
<feature type="region of interest" description="Disordered" evidence="3">
    <location>
        <begin position="163"/>
        <end position="190"/>
    </location>
</feature>
<dbReference type="SUPFAM" id="SSF111369">
    <property type="entry name" value="HlyD-like secretion proteins"/>
    <property type="match status" value="1"/>
</dbReference>
<sequence length="381" mass="40960">MQAPFLRRLGLAALIAIVLLGIVITIIHEHGASHSDRPRAQLARENGMVIVTDDSPLMKRLHVEPVTTSRLAHGLRVPGMIQAQPTRSINILTPVTGHVTATSLQPGQIVHKGDVLAVLASGDLDQAYADLLKARAQETYQAQVVKRAQEVLSIGGNARKDLDSASNDLAQARAERQRAERRLESLNSRTDQDGEGLVRLVAPIDGLVASTTLAPGVNITDATAVQAVLLDISQVQIDAEIPEESAGMVSVGQPMNAAISALPRRHCVAPVQSIDPALHSDTRRVIAHILCDNPDGALRPNMFADVEIAVQQPDMVIIPKTALLMNNDRLTVFVQDGAPMHFRRRAVTVSYDEGESVRVLSGLQGGEHIVTRGAILLNDND</sequence>
<dbReference type="FunFam" id="2.40.30.170:FF:000010">
    <property type="entry name" value="Efflux RND transporter periplasmic adaptor subunit"/>
    <property type="match status" value="1"/>
</dbReference>
<evidence type="ECO:0000256" key="3">
    <source>
        <dbReference type="SAM" id="MobiDB-lite"/>
    </source>
</evidence>
<dbReference type="Pfam" id="PF25954">
    <property type="entry name" value="Beta-barrel_RND_2"/>
    <property type="match status" value="1"/>
</dbReference>
<dbReference type="InterPro" id="IPR058647">
    <property type="entry name" value="BSH_CzcB-like"/>
</dbReference>
<comment type="caution">
    <text evidence="7">The sequence shown here is derived from an EMBL/GenBank/DDBJ whole genome shotgun (WGS) entry which is preliminary data.</text>
</comment>
<evidence type="ECO:0000259" key="4">
    <source>
        <dbReference type="Pfam" id="PF25954"/>
    </source>
</evidence>
<dbReference type="GO" id="GO:0030313">
    <property type="term" value="C:cell envelope"/>
    <property type="evidence" value="ECO:0007669"/>
    <property type="project" value="TreeGrafter"/>
</dbReference>
<gene>
    <name evidence="7" type="ORF">ASAP_2628</name>
</gene>
<proteinExistence type="inferred from homology"/>